<feature type="compositionally biased region" description="Low complexity" evidence="4">
    <location>
        <begin position="133"/>
        <end position="173"/>
    </location>
</feature>
<feature type="DNA-binding region" evidence="2">
    <location>
        <begin position="54"/>
        <end position="60"/>
    </location>
</feature>
<evidence type="ECO:0000313" key="5">
    <source>
        <dbReference type="EMBL" id="KNC69242.1"/>
    </source>
</evidence>
<name>A0A0L0EXP0_9GAMM</name>
<keyword evidence="2" id="KW-0235">DNA replication</keyword>
<feature type="compositionally biased region" description="Gly residues" evidence="4">
    <location>
        <begin position="113"/>
        <end position="132"/>
    </location>
</feature>
<dbReference type="Pfam" id="PF00436">
    <property type="entry name" value="SSB"/>
    <property type="match status" value="1"/>
</dbReference>
<dbReference type="InterPro" id="IPR012340">
    <property type="entry name" value="NA-bd_OB-fold"/>
</dbReference>
<feature type="region of interest" description="Disordered" evidence="4">
    <location>
        <begin position="110"/>
        <end position="231"/>
    </location>
</feature>
<reference evidence="6" key="1">
    <citation type="submission" date="2015-07" db="EMBL/GenBank/DDBJ databases">
        <title>Draft genome sequence of a Pseudoalteromonas rubra strain, OCN096, isolated from Kaneohe Bay, Oahu, Hawaii.</title>
        <authorList>
            <person name="Beurmann S."/>
            <person name="Ushijima B."/>
            <person name="Belcaid M."/>
            <person name="Callahan S.M."/>
            <person name="Aeby G.S."/>
        </authorList>
    </citation>
    <scope>NUCLEOTIDE SEQUENCE [LARGE SCALE GENOMIC DNA]</scope>
    <source>
        <strain evidence="6">OCN096</strain>
    </source>
</reference>
<evidence type="ECO:0000313" key="6">
    <source>
        <dbReference type="Proteomes" id="UP000036850"/>
    </source>
</evidence>
<dbReference type="NCBIfam" id="TIGR00621">
    <property type="entry name" value="ssb"/>
    <property type="match status" value="1"/>
</dbReference>
<evidence type="ECO:0000256" key="2">
    <source>
        <dbReference type="HAMAP-Rule" id="MF_00984"/>
    </source>
</evidence>
<dbReference type="SUPFAM" id="SSF50249">
    <property type="entry name" value="Nucleic acid-binding proteins"/>
    <property type="match status" value="1"/>
</dbReference>
<feature type="compositionally biased region" description="Low complexity" evidence="4">
    <location>
        <begin position="205"/>
        <end position="217"/>
    </location>
</feature>
<comment type="function">
    <text evidence="2">Plays an important role in DNA replication, recombination and repair. Binds to ssDNA and to an array of partner proteins to recruit them to their sites of action during DNA metabolism.</text>
</comment>
<keyword evidence="2" id="KW-0233">DNA recombination</keyword>
<dbReference type="GO" id="GO:0009295">
    <property type="term" value="C:nucleoid"/>
    <property type="evidence" value="ECO:0007669"/>
    <property type="project" value="TreeGrafter"/>
</dbReference>
<sequence>MARGVNKVILVGNLGQDPEVRYMPNGNGVANISIATTDSWKDKNTGQMQERTEWHRVVLFGKLAEVAGEYLRKGSQVYIEGRLQTRKWTDQGGQERYTTEIVVDMGGQMQMLGGRGEQGGGQYQGGQQGGQNYGQSNYGNNANQGGQSQYGQQQQGGFAPQQSQQPQHNQQQSGGFGGGQSMGQQPQHNAPAQGGFAPQQGNAGGSASSNASGSASNPMEPPIDFDDDIPF</sequence>
<protein>
    <recommendedName>
        <fullName evidence="2 3">Single-stranded DNA-binding protein</fullName>
        <shortName evidence="2">SSB</shortName>
    </recommendedName>
</protein>
<dbReference type="InterPro" id="IPR000424">
    <property type="entry name" value="Primosome_PriB/ssb"/>
</dbReference>
<dbReference type="GO" id="GO:0006281">
    <property type="term" value="P:DNA repair"/>
    <property type="evidence" value="ECO:0007669"/>
    <property type="project" value="UniProtKB-UniRule"/>
</dbReference>
<keyword evidence="1 2" id="KW-0238">DNA-binding</keyword>
<dbReference type="GO" id="GO:0003697">
    <property type="term" value="F:single-stranded DNA binding"/>
    <property type="evidence" value="ECO:0007669"/>
    <property type="project" value="UniProtKB-UniRule"/>
</dbReference>
<dbReference type="AlphaFoldDB" id="A0A0L0EXP0"/>
<gene>
    <name evidence="5" type="ORF">AC626_00445</name>
</gene>
<evidence type="ECO:0000256" key="1">
    <source>
        <dbReference type="ARBA" id="ARBA00023125"/>
    </source>
</evidence>
<dbReference type="PANTHER" id="PTHR10302">
    <property type="entry name" value="SINGLE-STRANDED DNA-BINDING PROTEIN"/>
    <property type="match status" value="1"/>
</dbReference>
<dbReference type="Proteomes" id="UP000036850">
    <property type="component" value="Unassembled WGS sequence"/>
</dbReference>
<dbReference type="GO" id="GO:0006260">
    <property type="term" value="P:DNA replication"/>
    <property type="evidence" value="ECO:0007669"/>
    <property type="project" value="UniProtKB-UniRule"/>
</dbReference>
<dbReference type="Gene3D" id="2.40.50.140">
    <property type="entry name" value="Nucleic acid-binding proteins"/>
    <property type="match status" value="1"/>
</dbReference>
<feature type="short sequence motif" description="Important for interaction with partner proteins" evidence="2">
    <location>
        <begin position="226"/>
        <end position="231"/>
    </location>
</feature>
<dbReference type="HAMAP" id="MF_00984">
    <property type="entry name" value="SSB"/>
    <property type="match status" value="1"/>
</dbReference>
<dbReference type="GO" id="GO:0006310">
    <property type="term" value="P:DNA recombination"/>
    <property type="evidence" value="ECO:0007669"/>
    <property type="project" value="UniProtKB-UniRule"/>
</dbReference>
<proteinExistence type="inferred from homology"/>
<organism evidence="5 6">
    <name type="scientific">Pseudoalteromonas rubra</name>
    <dbReference type="NCBI Taxonomy" id="43658"/>
    <lineage>
        <taxon>Bacteria</taxon>
        <taxon>Pseudomonadati</taxon>
        <taxon>Pseudomonadota</taxon>
        <taxon>Gammaproteobacteria</taxon>
        <taxon>Alteromonadales</taxon>
        <taxon>Pseudoalteromonadaceae</taxon>
        <taxon>Pseudoalteromonas</taxon>
    </lineage>
</organism>
<dbReference type="PANTHER" id="PTHR10302:SF27">
    <property type="entry name" value="SINGLE-STRANDED DNA-BINDING PROTEIN"/>
    <property type="match status" value="1"/>
</dbReference>
<comment type="caution">
    <text evidence="5">The sequence shown here is derived from an EMBL/GenBank/DDBJ whole genome shotgun (WGS) entry which is preliminary data.</text>
</comment>
<keyword evidence="2" id="KW-0234">DNA repair</keyword>
<evidence type="ECO:0000256" key="3">
    <source>
        <dbReference type="RuleBase" id="RU000524"/>
    </source>
</evidence>
<comment type="subunit">
    <text evidence="2">Homotetramer.</text>
</comment>
<dbReference type="EMBL" id="LFZX01000001">
    <property type="protein sequence ID" value="KNC69242.1"/>
    <property type="molecule type" value="Genomic_DNA"/>
</dbReference>
<dbReference type="OrthoDB" id="9809878at2"/>
<evidence type="ECO:0000256" key="4">
    <source>
        <dbReference type="SAM" id="MobiDB-lite"/>
    </source>
</evidence>
<dbReference type="PROSITE" id="PS50935">
    <property type="entry name" value="SSB"/>
    <property type="match status" value="1"/>
</dbReference>
<accession>A0A0L0EXP0</accession>
<keyword evidence="2" id="KW-0227">DNA damage</keyword>
<dbReference type="InterPro" id="IPR011344">
    <property type="entry name" value="ssDNA-bd"/>
</dbReference>
<dbReference type="PATRIC" id="fig|43658.6.peg.99"/>
<dbReference type="CDD" id="cd04496">
    <property type="entry name" value="SSB_OBF"/>
    <property type="match status" value="1"/>
</dbReference>